<feature type="region of interest" description="Disordered" evidence="1">
    <location>
        <begin position="2040"/>
        <end position="2061"/>
    </location>
</feature>
<evidence type="ECO:0000256" key="1">
    <source>
        <dbReference type="SAM" id="MobiDB-lite"/>
    </source>
</evidence>
<feature type="compositionally biased region" description="Basic and acidic residues" evidence="1">
    <location>
        <begin position="269"/>
        <end position="278"/>
    </location>
</feature>
<dbReference type="PANTHER" id="PTHR32387">
    <property type="entry name" value="WU:FJ29H11"/>
    <property type="match status" value="1"/>
</dbReference>
<evidence type="ECO:0000313" key="3">
    <source>
        <dbReference type="EMBL" id="CAK9103460.1"/>
    </source>
</evidence>
<dbReference type="SUPFAM" id="SSF55874">
    <property type="entry name" value="ATPase domain of HSP90 chaperone/DNA topoisomerase II/histidine kinase"/>
    <property type="match status" value="1"/>
</dbReference>
<dbReference type="InterPro" id="IPR058210">
    <property type="entry name" value="SACS/Nov_dom"/>
</dbReference>
<dbReference type="PANTHER" id="PTHR32387:SF0">
    <property type="entry name" value="PROTEIN NO VEIN"/>
    <property type="match status" value="1"/>
</dbReference>
<feature type="compositionally biased region" description="Acidic residues" evidence="1">
    <location>
        <begin position="253"/>
        <end position="268"/>
    </location>
</feature>
<proteinExistence type="predicted"/>
<feature type="domain" description="Sacsin/Nov" evidence="2">
    <location>
        <begin position="1040"/>
        <end position="1156"/>
    </location>
</feature>
<dbReference type="Proteomes" id="UP001642484">
    <property type="component" value="Unassembled WGS sequence"/>
</dbReference>
<comment type="caution">
    <text evidence="3">The sequence shown here is derived from an EMBL/GenBank/DDBJ whole genome shotgun (WGS) entry which is preliminary data.</text>
</comment>
<sequence length="2094" mass="232603">MRASTWSCVDPCSHRTGLLKARVQSQDIGGAHGLGRRHAKLAHSVLMAAALRGHWIRRLKRPQRVWRCSIKDGSVNGPSSEDPLEQTQPKKPQEEQAYFSVVQYMINKGKDAGRLPLSDFEEFCTQENKSPDQVLNTLRFLSKEGEQDDFQTVSITNVEEFVVFCIVCHLQQLETGRMDCGMLGVFLKELLRPAPKLQKYGKLTALVRSHPDKLCLWGADGARFVSLRNGPCPSLPTLDHEAQSDDQFQSGEQDIDLEEEEEEEEEEETINRSSEEQSPRTLLFELANRYLTRRLGGYKGALGTESCEQDANVLAQRFSRSVQDHGILMPDVVLTEIDHACSMRKISEDQLFKDRFVGKMLAGYVKTLLLVETAIRTSLASQPVLTMHDLEMSVLSHPMFRKTKRLEDVSIGKLQFHPLVQKAFGFEQLEVIPEDFPRLSSSELIVKLFSEPIVAPMLGSGSRLSMKRSRSLVDSLMKLAAEYGFSHWNQLGIAIQEGSFLTQLIPMRRAERGQSFALWRGGGNRLIRVLAQWIALSHAKDHEDFLVELAKLATHENRQAFVASLSKSRADPRASRQEDAAATTSVFVSMYAREIFRELLQIAPQKEDVGDTGGDMENKLIDAAEFTEEASNCQAADASAGFGTDKEIERITDAALEDAIRPADRKRDDKRLWEPSDGEDTLRLHRAAASAGYFRPPLQETATGQDRTDLVDEAVEAVLQAPVLLDLAEALEEWDVAYGALGMGLSEFLRSRECTLALRQKLKDGCLMELNHGTFVRLPVPEECESSNMATAMKAGDGRALAGIVVARLVREQARAPVELMTETITDGYVFISNPEDFVLQAVAALPRQVVKVAKLVLDIIASGYLCLERSRMALVGTAFSPENSCCLDAQMALKRLGHHFGIDEWKERSWQSVKTTAIAATGPALHLTDFEEAIPEDAFKDGGKKEDQKEVIAVASFPKVAGDLKTNEDRCQMLSVWCSSGKHPCLVFSARSFAGELKVDYNDVDLAKRVWVKEPEDEGIRALQSTVQGAVKRLSEDLYSGEAHFLLELLQNVDDCQYPEGEKPTLRLTYESRKDHFADFTSFKTSSRVDGLLVVEHNEAGFQENNVVAICDIDKSTKKAREKRFIGAKGIGFKSVFLVTATPVIHSGRFHFHFDADALNGLGSLLPFPLTPVTPVSRQTGTQLVLPLSSSEGPLKKRGLRASDVATRALQDMRPTLLLFLQKLECVQAIDKNSGRTRTMTKEVLEAEVGEASCQEIKLKSEELSDVQEVMEERWLVYTKPVQLEGEAITELKLAFRLEKPAGVEQAYAWLPLRSYGLRFLIQADWRVPSSREAITEAVFNQKIRDQVPNAYGEAAKIFAAAALKAAGLEDANAAGTAWSQLEDCIEAARDALVPLYTSIPRQGDATDFFQETDGKILRAVMDVAVVLVRVPCPGAKEGSHLGSDLEDEDLSEQETRWRLELVTPRRAVRAELPEGVPASLSHLQQPIDILLAQADRYVEVGGMPARAAEGLRVPVLDADIALDCLKAMGRLHTQKVADQGSASLTDEDIEVLQLLLLIVAMAATKKRQLTEDVRNLQIVPTDGGKLVCLTAEEARGFKVYDVPPDMVGIEALLGAAGQRLDPRLSQKARPEVREFLVQLGVEQVDGSAFFANVLLPVLTQSEASEAEKLVLATRQFKHLLGICDQDRKDSLIETLRASDAGWWVLASAGASECKAVKVGGKTRTGLHVSPLPGKLVDKVVGVDWLAPSSAYCEEAAESKEASSWEAFWMLLGAAPVFQVEELQEDFCSEELVRLLAASSTPDLAREVVALLAPHGEYYSQFLWKPGSQNEPSEIAQLLCKQPWLPTTRGEVVPMNLAWLPEKHEKVEERFNFDASVSPFAQAWPALGIETSPSPSTLIAIVEHLRSQEHLQLTIAELASLYGRMGRQDPEADQGGATLVAGSLMDKIFGRTSLERFLEEEKWVFVPNHPRPHKDFDTWFNKCPKMQHSGNFYDVKQLVFCDRAECLDGFAGRASDDMIDLMRQMLSRIALRVKNEIEEEQHRREEDANDWNENPQDSSKTNCGCNCDTLCGEFFWFENELQAWHGGCNPPPV</sequence>
<dbReference type="NCBIfam" id="NF047352">
    <property type="entry name" value="P_loop_sacsin"/>
    <property type="match status" value="1"/>
</dbReference>
<reference evidence="3 4" key="1">
    <citation type="submission" date="2024-02" db="EMBL/GenBank/DDBJ databases">
        <authorList>
            <person name="Chen Y."/>
            <person name="Shah S."/>
            <person name="Dougan E. K."/>
            <person name="Thang M."/>
            <person name="Chan C."/>
        </authorList>
    </citation>
    <scope>NUCLEOTIDE SEQUENCE [LARGE SCALE GENOMIC DNA]</scope>
</reference>
<evidence type="ECO:0000313" key="4">
    <source>
        <dbReference type="Proteomes" id="UP001642484"/>
    </source>
</evidence>
<dbReference type="Pfam" id="PF25794">
    <property type="entry name" value="SACS"/>
    <property type="match status" value="1"/>
</dbReference>
<organism evidence="3 4">
    <name type="scientific">Durusdinium trenchii</name>
    <dbReference type="NCBI Taxonomy" id="1381693"/>
    <lineage>
        <taxon>Eukaryota</taxon>
        <taxon>Sar</taxon>
        <taxon>Alveolata</taxon>
        <taxon>Dinophyceae</taxon>
        <taxon>Suessiales</taxon>
        <taxon>Symbiodiniaceae</taxon>
        <taxon>Durusdinium</taxon>
    </lineage>
</organism>
<accession>A0ABP0RTH6</accession>
<name>A0ABP0RTH6_9DINO</name>
<keyword evidence="4" id="KW-1185">Reference proteome</keyword>
<evidence type="ECO:0000259" key="2">
    <source>
        <dbReference type="Pfam" id="PF25794"/>
    </source>
</evidence>
<dbReference type="EMBL" id="CAXAMN010026484">
    <property type="protein sequence ID" value="CAK9103460.1"/>
    <property type="molecule type" value="Genomic_DNA"/>
</dbReference>
<feature type="compositionally biased region" description="Polar residues" evidence="1">
    <location>
        <begin position="2052"/>
        <end position="2061"/>
    </location>
</feature>
<feature type="region of interest" description="Disordered" evidence="1">
    <location>
        <begin position="70"/>
        <end position="93"/>
    </location>
</feature>
<dbReference type="Gene3D" id="3.30.565.10">
    <property type="entry name" value="Histidine kinase-like ATPase, C-terminal domain"/>
    <property type="match status" value="1"/>
</dbReference>
<protein>
    <recommendedName>
        <fullName evidence="2">Sacsin/Nov domain-containing protein</fullName>
    </recommendedName>
</protein>
<dbReference type="InterPro" id="IPR052957">
    <property type="entry name" value="Auxin_embryo_med"/>
</dbReference>
<gene>
    <name evidence="3" type="ORF">CCMP2556_LOCUS48589</name>
</gene>
<feature type="region of interest" description="Disordered" evidence="1">
    <location>
        <begin position="235"/>
        <end position="278"/>
    </location>
</feature>
<dbReference type="InterPro" id="IPR036890">
    <property type="entry name" value="HATPase_C_sf"/>
</dbReference>